<proteinExistence type="predicted"/>
<dbReference type="Gene3D" id="2.60.120.260">
    <property type="entry name" value="Galactose-binding domain-like"/>
    <property type="match status" value="1"/>
</dbReference>
<dbReference type="InterPro" id="IPR006212">
    <property type="entry name" value="Furin_repeat"/>
</dbReference>
<evidence type="ECO:0000256" key="7">
    <source>
        <dbReference type="ARBA" id="ARBA00023180"/>
    </source>
</evidence>
<evidence type="ECO:0000256" key="6">
    <source>
        <dbReference type="ARBA" id="ARBA00023145"/>
    </source>
</evidence>
<evidence type="ECO:0000313" key="9">
    <source>
        <dbReference type="Ensembl" id="ENSNMLP00000003304.1"/>
    </source>
</evidence>
<reference evidence="9" key="2">
    <citation type="submission" date="2025-09" db="UniProtKB">
        <authorList>
            <consortium name="Ensembl"/>
        </authorList>
    </citation>
    <scope>IDENTIFICATION</scope>
</reference>
<keyword evidence="10" id="KW-1185">Reference proteome</keyword>
<evidence type="ECO:0000313" key="10">
    <source>
        <dbReference type="Proteomes" id="UP000694523"/>
    </source>
</evidence>
<dbReference type="GO" id="GO:0005802">
    <property type="term" value="C:trans-Golgi network"/>
    <property type="evidence" value="ECO:0007669"/>
    <property type="project" value="TreeGrafter"/>
</dbReference>
<dbReference type="InterPro" id="IPR002884">
    <property type="entry name" value="P_dom"/>
</dbReference>
<dbReference type="SUPFAM" id="SSF49785">
    <property type="entry name" value="Galactose-binding domain-like"/>
    <property type="match status" value="1"/>
</dbReference>
<dbReference type="Gene3D" id="2.10.220.10">
    <property type="entry name" value="Hormone Receptor, Insulin-like Growth Factor Receptor 1, Chain A, domain 2"/>
    <property type="match status" value="3"/>
</dbReference>
<dbReference type="SUPFAM" id="SSF57184">
    <property type="entry name" value="Growth factor receptor domain"/>
    <property type="match status" value="2"/>
</dbReference>
<accession>A0A8C6WFL9</accession>
<evidence type="ECO:0000256" key="4">
    <source>
        <dbReference type="ARBA" id="ARBA00022801"/>
    </source>
</evidence>
<dbReference type="CDD" id="cd00064">
    <property type="entry name" value="FU"/>
    <property type="match status" value="4"/>
</dbReference>
<reference evidence="9" key="1">
    <citation type="submission" date="2025-08" db="UniProtKB">
        <authorList>
            <consortium name="Ensembl"/>
        </authorList>
    </citation>
    <scope>IDENTIFICATION</scope>
</reference>
<keyword evidence="6" id="KW-0865">Zymogen</keyword>
<dbReference type="PROSITE" id="PS51829">
    <property type="entry name" value="P_HOMO_B"/>
    <property type="match status" value="1"/>
</dbReference>
<evidence type="ECO:0000256" key="1">
    <source>
        <dbReference type="ARBA" id="ARBA00022670"/>
    </source>
</evidence>
<sequence>VSHLYGFGLMDAESMVKEAVRWKQVPLQHVCAEEARIIYPGSEMTFVHETTGCVGRPLEHVAYVEHVIVRVTITHHHRGNLYIKLLSPSGTKSELLAHRPLDNSSEGFQNWEFMTTHCWGEKARGRWTLKIKDISSKSSNLAELGALKKWSLVIYGTAKHPYHVHHRSVRSVEPLMKIFWKNIMVRLCDQECTSDGCEGPGPNQCVMCLHFFLKFKNNTRLCVSECPKGFWGDRRRCKRCFATCESCTGSRSDQCTSCQPGQHLTEGTNTCTTSCGEGYYLDHDASLCRKCSENCLKCTSFSICTECKLDTRQLSSIQLMFLCLTYLWNNQNLCHGTTGPGVESCKNCVEGYLMEEWKCVHSCSAGFYDTNDCEECHSDCVTCHGPGDNDCVLCEEGKTLENGMCVFDHEACPLKTYRSGETHTFMSTANPTVCL</sequence>
<protein>
    <recommendedName>
        <fullName evidence="8">P/Homo B domain-containing protein</fullName>
    </recommendedName>
</protein>
<keyword evidence="1" id="KW-0645">Protease</keyword>
<dbReference type="AlphaFoldDB" id="A0A8C6WFL9"/>
<dbReference type="Pfam" id="PF01483">
    <property type="entry name" value="P_proprotein"/>
    <property type="match status" value="1"/>
</dbReference>
<evidence type="ECO:0000259" key="8">
    <source>
        <dbReference type="PROSITE" id="PS51829"/>
    </source>
</evidence>
<name>A0A8C6WFL9_9GOBI</name>
<evidence type="ECO:0000256" key="3">
    <source>
        <dbReference type="ARBA" id="ARBA00022729"/>
    </source>
</evidence>
<dbReference type="SMART" id="SM00261">
    <property type="entry name" value="FU"/>
    <property type="match status" value="5"/>
</dbReference>
<dbReference type="InterPro" id="IPR008979">
    <property type="entry name" value="Galactose-bd-like_sf"/>
</dbReference>
<dbReference type="GO" id="GO:0016486">
    <property type="term" value="P:peptide hormone processing"/>
    <property type="evidence" value="ECO:0007669"/>
    <property type="project" value="TreeGrafter"/>
</dbReference>
<evidence type="ECO:0000256" key="2">
    <source>
        <dbReference type="ARBA" id="ARBA00022685"/>
    </source>
</evidence>
<dbReference type="InterPro" id="IPR009030">
    <property type="entry name" value="Growth_fac_rcpt_cys_sf"/>
</dbReference>
<keyword evidence="7" id="KW-0325">Glycoprotein</keyword>
<dbReference type="GO" id="GO:0004252">
    <property type="term" value="F:serine-type endopeptidase activity"/>
    <property type="evidence" value="ECO:0007669"/>
    <property type="project" value="InterPro"/>
</dbReference>
<dbReference type="GO" id="GO:0000139">
    <property type="term" value="C:Golgi membrane"/>
    <property type="evidence" value="ECO:0007669"/>
    <property type="project" value="TreeGrafter"/>
</dbReference>
<keyword evidence="5" id="KW-0720">Serine protease</keyword>
<keyword evidence="2" id="KW-0165">Cleavage on pair of basic residues</keyword>
<keyword evidence="3" id="KW-0732">Signal</keyword>
<keyword evidence="4" id="KW-0378">Hydrolase</keyword>
<dbReference type="PANTHER" id="PTHR42884">
    <property type="entry name" value="PROPROTEIN CONVERTASE SUBTILISIN/KEXIN-RELATED"/>
    <property type="match status" value="1"/>
</dbReference>
<dbReference type="PANTHER" id="PTHR42884:SF30">
    <property type="entry name" value="PROPROTEIN CONVERTASE SUBTILISIN_KEXIN TYPE 5"/>
    <property type="match status" value="1"/>
</dbReference>
<dbReference type="FunFam" id="2.60.120.260:FF:000006">
    <property type="entry name" value="Proprotein convertase subtilisin/kexin type 5"/>
    <property type="match status" value="1"/>
</dbReference>
<feature type="domain" description="P/Homo B" evidence="8">
    <location>
        <begin position="24"/>
        <end position="160"/>
    </location>
</feature>
<dbReference type="Ensembl" id="ENSNMLT00000003785.1">
    <property type="protein sequence ID" value="ENSNMLP00000003304.1"/>
    <property type="gene ID" value="ENSNMLG00000002389.1"/>
</dbReference>
<dbReference type="Proteomes" id="UP000694523">
    <property type="component" value="Unplaced"/>
</dbReference>
<evidence type="ECO:0000256" key="5">
    <source>
        <dbReference type="ARBA" id="ARBA00022825"/>
    </source>
</evidence>
<organism evidence="9 10">
    <name type="scientific">Neogobius melanostomus</name>
    <name type="common">round goby</name>
    <dbReference type="NCBI Taxonomy" id="47308"/>
    <lineage>
        <taxon>Eukaryota</taxon>
        <taxon>Metazoa</taxon>
        <taxon>Chordata</taxon>
        <taxon>Craniata</taxon>
        <taxon>Vertebrata</taxon>
        <taxon>Euteleostomi</taxon>
        <taxon>Actinopterygii</taxon>
        <taxon>Neopterygii</taxon>
        <taxon>Teleostei</taxon>
        <taxon>Neoteleostei</taxon>
        <taxon>Acanthomorphata</taxon>
        <taxon>Gobiaria</taxon>
        <taxon>Gobiiformes</taxon>
        <taxon>Gobioidei</taxon>
        <taxon>Gobiidae</taxon>
        <taxon>Benthophilinae</taxon>
        <taxon>Neogobiini</taxon>
        <taxon>Neogobius</taxon>
    </lineage>
</organism>